<dbReference type="GO" id="GO:0006508">
    <property type="term" value="P:proteolysis"/>
    <property type="evidence" value="ECO:0007669"/>
    <property type="project" value="UniProtKB-KW"/>
</dbReference>
<organism evidence="7 8">
    <name type="scientific">Halorubellus litoreus</name>
    <dbReference type="NCBI Taxonomy" id="755308"/>
    <lineage>
        <taxon>Archaea</taxon>
        <taxon>Methanobacteriati</taxon>
        <taxon>Methanobacteriota</taxon>
        <taxon>Stenosarchaea group</taxon>
        <taxon>Halobacteria</taxon>
        <taxon>Halobacteriales</taxon>
        <taxon>Halorubellaceae</taxon>
        <taxon>Halorubellus</taxon>
    </lineage>
</organism>
<dbReference type="SUPFAM" id="SSF52096">
    <property type="entry name" value="ClpP/crotonase"/>
    <property type="match status" value="1"/>
</dbReference>
<keyword evidence="5" id="KW-0472">Membrane</keyword>
<evidence type="ECO:0000256" key="3">
    <source>
        <dbReference type="ARBA" id="ARBA00022801"/>
    </source>
</evidence>
<keyword evidence="8" id="KW-1185">Reference proteome</keyword>
<dbReference type="CDD" id="cd07023">
    <property type="entry name" value="S49_Sppa_N_C"/>
    <property type="match status" value="1"/>
</dbReference>
<name>A0ABD5VE94_9EURY</name>
<dbReference type="InterPro" id="IPR004635">
    <property type="entry name" value="Pept_S49_SppA"/>
</dbReference>
<evidence type="ECO:0000256" key="5">
    <source>
        <dbReference type="SAM" id="Phobius"/>
    </source>
</evidence>
<dbReference type="Gene3D" id="3.90.226.10">
    <property type="entry name" value="2-enoyl-CoA Hydratase, Chain A, domain 1"/>
    <property type="match status" value="1"/>
</dbReference>
<dbReference type="InterPro" id="IPR047272">
    <property type="entry name" value="S49_SppA_C"/>
</dbReference>
<gene>
    <name evidence="7" type="primary">sppA</name>
    <name evidence="7" type="ORF">ACFQGB_01280</name>
</gene>
<comment type="similarity">
    <text evidence="1">Belongs to the peptidase S49 family.</text>
</comment>
<dbReference type="NCBIfam" id="TIGR00706">
    <property type="entry name" value="SppA_dom"/>
    <property type="match status" value="1"/>
</dbReference>
<feature type="transmembrane region" description="Helical" evidence="5">
    <location>
        <begin position="7"/>
        <end position="29"/>
    </location>
</feature>
<dbReference type="PANTHER" id="PTHR42987:SF4">
    <property type="entry name" value="PROTEASE SOHB-RELATED"/>
    <property type="match status" value="1"/>
</dbReference>
<dbReference type="InterPro" id="IPR029045">
    <property type="entry name" value="ClpP/crotonase-like_dom_sf"/>
</dbReference>
<keyword evidence="3" id="KW-0378">Hydrolase</keyword>
<evidence type="ECO:0000256" key="4">
    <source>
        <dbReference type="ARBA" id="ARBA00022825"/>
    </source>
</evidence>
<dbReference type="AlphaFoldDB" id="A0ABD5VE94"/>
<dbReference type="Proteomes" id="UP001596395">
    <property type="component" value="Unassembled WGS sequence"/>
</dbReference>
<dbReference type="GO" id="GO:0008236">
    <property type="term" value="F:serine-type peptidase activity"/>
    <property type="evidence" value="ECO:0007669"/>
    <property type="project" value="UniProtKB-KW"/>
</dbReference>
<feature type="transmembrane region" description="Helical" evidence="5">
    <location>
        <begin position="35"/>
        <end position="53"/>
    </location>
</feature>
<keyword evidence="5" id="KW-0812">Transmembrane</keyword>
<dbReference type="EMBL" id="JBHSXN010000001">
    <property type="protein sequence ID" value="MFC6951482.1"/>
    <property type="molecule type" value="Genomic_DNA"/>
</dbReference>
<evidence type="ECO:0000313" key="7">
    <source>
        <dbReference type="EMBL" id="MFC6951482.1"/>
    </source>
</evidence>
<dbReference type="Pfam" id="PF01343">
    <property type="entry name" value="Peptidase_S49"/>
    <property type="match status" value="1"/>
</dbReference>
<dbReference type="PANTHER" id="PTHR42987">
    <property type="entry name" value="PEPTIDASE S49"/>
    <property type="match status" value="1"/>
</dbReference>
<sequence>MVDARGLARLGIVLVAAAVGVVAGWFLFVEWGPDPLRVVLLLATAGLVVYIGGNVAGNLLPEYNVAEVEVSGPITRDGGGGRLPSSPTSPGADELVDQIERADRDSNVDALLVKLNTPGGAVVPSDDIRNAAMAFDGPTVAYTNDVCASGGYWIASGCDELWARESSIVGSIGVIMAQPNATALAEKVGVDVEYLTAGEFKDAGRPFTEFTDDAREYYQSLIDDQYDSFVDRVADGRDLDPDTIRDTEARVFLGADANERGFVDHLGDRDDVEEALETELLEPVTVREFTPQRGLGDRLRGGAATVAYAAGAGVASVLHDDDTIELELR</sequence>
<evidence type="ECO:0000313" key="8">
    <source>
        <dbReference type="Proteomes" id="UP001596395"/>
    </source>
</evidence>
<proteinExistence type="inferred from homology"/>
<accession>A0ABD5VE94</accession>
<dbReference type="Gene3D" id="6.20.330.10">
    <property type="match status" value="1"/>
</dbReference>
<feature type="domain" description="Peptidase S49" evidence="6">
    <location>
        <begin position="138"/>
        <end position="278"/>
    </location>
</feature>
<comment type="caution">
    <text evidence="7">The sequence shown here is derived from an EMBL/GenBank/DDBJ whole genome shotgun (WGS) entry which is preliminary data.</text>
</comment>
<protein>
    <submittedName>
        <fullName evidence="7">Signal peptide peptidase SppA</fullName>
    </submittedName>
</protein>
<evidence type="ECO:0000259" key="6">
    <source>
        <dbReference type="Pfam" id="PF01343"/>
    </source>
</evidence>
<dbReference type="RefSeq" id="WP_336348514.1">
    <property type="nucleotide sequence ID" value="NZ_JAZAQL010000001.1"/>
</dbReference>
<keyword evidence="4" id="KW-0720">Serine protease</keyword>
<reference evidence="7 8" key="1">
    <citation type="journal article" date="2019" name="Int. J. Syst. Evol. Microbiol.">
        <title>The Global Catalogue of Microorganisms (GCM) 10K type strain sequencing project: providing services to taxonomists for standard genome sequencing and annotation.</title>
        <authorList>
            <consortium name="The Broad Institute Genomics Platform"/>
            <consortium name="The Broad Institute Genome Sequencing Center for Infectious Disease"/>
            <person name="Wu L."/>
            <person name="Ma J."/>
        </authorList>
    </citation>
    <scope>NUCLEOTIDE SEQUENCE [LARGE SCALE GENOMIC DNA]</scope>
    <source>
        <strain evidence="7 8">GX26</strain>
    </source>
</reference>
<evidence type="ECO:0000256" key="2">
    <source>
        <dbReference type="ARBA" id="ARBA00022670"/>
    </source>
</evidence>
<keyword evidence="2" id="KW-0645">Protease</keyword>
<evidence type="ECO:0000256" key="1">
    <source>
        <dbReference type="ARBA" id="ARBA00008683"/>
    </source>
</evidence>
<dbReference type="InterPro" id="IPR002142">
    <property type="entry name" value="Peptidase_S49"/>
</dbReference>
<keyword evidence="5" id="KW-1133">Transmembrane helix</keyword>